<evidence type="ECO:0000313" key="1">
    <source>
        <dbReference type="EMBL" id="GBN87691.1"/>
    </source>
</evidence>
<dbReference type="AlphaFoldDB" id="A0A4Y2SIH5"/>
<evidence type="ECO:0000313" key="2">
    <source>
        <dbReference type="Proteomes" id="UP000499080"/>
    </source>
</evidence>
<accession>A0A4Y2SIH5</accession>
<comment type="caution">
    <text evidence="1">The sequence shown here is derived from an EMBL/GenBank/DDBJ whole genome shotgun (WGS) entry which is preliminary data.</text>
</comment>
<gene>
    <name evidence="1" type="ORF">AVEN_268822_1</name>
</gene>
<reference evidence="1 2" key="1">
    <citation type="journal article" date="2019" name="Sci. Rep.">
        <title>Orb-weaving spider Araneus ventricosus genome elucidates the spidroin gene catalogue.</title>
        <authorList>
            <person name="Kono N."/>
            <person name="Nakamura H."/>
            <person name="Ohtoshi R."/>
            <person name="Moran D.A.P."/>
            <person name="Shinohara A."/>
            <person name="Yoshida Y."/>
            <person name="Fujiwara M."/>
            <person name="Mori M."/>
            <person name="Tomita M."/>
            <person name="Arakawa K."/>
        </authorList>
    </citation>
    <scope>NUCLEOTIDE SEQUENCE [LARGE SCALE GENOMIC DNA]</scope>
</reference>
<dbReference type="Proteomes" id="UP000499080">
    <property type="component" value="Unassembled WGS sequence"/>
</dbReference>
<keyword evidence="2" id="KW-1185">Reference proteome</keyword>
<dbReference type="EMBL" id="BGPR01021923">
    <property type="protein sequence ID" value="GBN87691.1"/>
    <property type="molecule type" value="Genomic_DNA"/>
</dbReference>
<name>A0A4Y2SIH5_ARAVE</name>
<proteinExistence type="predicted"/>
<organism evidence="1 2">
    <name type="scientific">Araneus ventricosus</name>
    <name type="common">Orbweaver spider</name>
    <name type="synonym">Epeira ventricosa</name>
    <dbReference type="NCBI Taxonomy" id="182803"/>
    <lineage>
        <taxon>Eukaryota</taxon>
        <taxon>Metazoa</taxon>
        <taxon>Ecdysozoa</taxon>
        <taxon>Arthropoda</taxon>
        <taxon>Chelicerata</taxon>
        <taxon>Arachnida</taxon>
        <taxon>Araneae</taxon>
        <taxon>Araneomorphae</taxon>
        <taxon>Entelegynae</taxon>
        <taxon>Araneoidea</taxon>
        <taxon>Araneidae</taxon>
        <taxon>Araneus</taxon>
    </lineage>
</organism>
<protein>
    <submittedName>
        <fullName evidence="1">Uncharacterized protein</fullName>
    </submittedName>
</protein>
<sequence>MDAGTVHGNLLPSPNVTHLLARTFCEYGYHHIALRMPPSIAKKIFSPISASSVSSGIAHPDHGGFSSLSQRCSACCCTVTDKELSKLHLTHPVTSFTMKSSRYFSRGCKKAWDEPQ</sequence>